<dbReference type="InterPro" id="IPR012338">
    <property type="entry name" value="Beta-lactam/transpept-like"/>
</dbReference>
<sequence>MAEWLSLPACEERIRNLMEQFCVPGLSIAIVNGQDIASKAYGQVSIDPPVHCTTNTLFDVASISKPITALAIAILKEDERNPRSFEWDTPVSSLLPDDFVLSDPEATKTVTVEDMLSHRTGLPGHDTAILGIHAVHPDTPRSIVRNMRHLPLTKPVRSAYQYSNIMYTAATHLLEVLTQSSFSSFLQTRIFAPVGMTSTFLLPSAVFASSTLSTPYISKSNSYHPLPQAETPEAQGSGSICTTASDYALFLRAMLHHTSPITSSIYTALTTPRIMLSANLPLSSFTHESTETAYALGWDVQYHPRHRIQIISHSGTIPGFGSRAFLLPSLGVAAVILGNSNGAFDLSAVLQAEIIDFVLGTERPDGYDPATRRLKKYLAQKERRERNAERNAERRRVARVGVKYCGRNEERRRVVREGREVRSRLGMYCGLYWNEGYRGIRVEEKGGELFVDGGERSMPFTMPMEYVKDRTGFRAYLTEVDGREDVLPVKFRVGEGGEVEAVGIGFEEELGKELIWFERRE</sequence>
<evidence type="ECO:0000313" key="4">
    <source>
        <dbReference type="EMBL" id="KAF2157794.1"/>
    </source>
</evidence>
<dbReference type="PANTHER" id="PTHR46825">
    <property type="entry name" value="D-ALANYL-D-ALANINE-CARBOXYPEPTIDASE/ENDOPEPTIDASE AMPH"/>
    <property type="match status" value="1"/>
</dbReference>
<evidence type="ECO:0000259" key="2">
    <source>
        <dbReference type="Pfam" id="PF00144"/>
    </source>
</evidence>
<name>A0A9P4JA50_9PEZI</name>
<dbReference type="OrthoDB" id="5946976at2759"/>
<dbReference type="InterPro" id="IPR021860">
    <property type="entry name" value="Peptidase_S12_Pab87-rel_C"/>
</dbReference>
<proteinExistence type="inferred from homology"/>
<dbReference type="Proteomes" id="UP000799439">
    <property type="component" value="Unassembled WGS sequence"/>
</dbReference>
<dbReference type="SUPFAM" id="SSF56601">
    <property type="entry name" value="beta-lactamase/transpeptidase-like"/>
    <property type="match status" value="1"/>
</dbReference>
<evidence type="ECO:0000313" key="5">
    <source>
        <dbReference type="Proteomes" id="UP000799439"/>
    </source>
</evidence>
<reference evidence="4" key="1">
    <citation type="journal article" date="2020" name="Stud. Mycol.">
        <title>101 Dothideomycetes genomes: a test case for predicting lifestyles and emergence of pathogens.</title>
        <authorList>
            <person name="Haridas S."/>
            <person name="Albert R."/>
            <person name="Binder M."/>
            <person name="Bloem J."/>
            <person name="Labutti K."/>
            <person name="Salamov A."/>
            <person name="Andreopoulos B."/>
            <person name="Baker S."/>
            <person name="Barry K."/>
            <person name="Bills G."/>
            <person name="Bluhm B."/>
            <person name="Cannon C."/>
            <person name="Castanera R."/>
            <person name="Culley D."/>
            <person name="Daum C."/>
            <person name="Ezra D."/>
            <person name="Gonzalez J."/>
            <person name="Henrissat B."/>
            <person name="Kuo A."/>
            <person name="Liang C."/>
            <person name="Lipzen A."/>
            <person name="Lutzoni F."/>
            <person name="Magnuson J."/>
            <person name="Mondo S."/>
            <person name="Nolan M."/>
            <person name="Ohm R."/>
            <person name="Pangilinan J."/>
            <person name="Park H.-J."/>
            <person name="Ramirez L."/>
            <person name="Alfaro M."/>
            <person name="Sun H."/>
            <person name="Tritt A."/>
            <person name="Yoshinaga Y."/>
            <person name="Zwiers L.-H."/>
            <person name="Turgeon B."/>
            <person name="Goodwin S."/>
            <person name="Spatafora J."/>
            <person name="Crous P."/>
            <person name="Grigoriev I."/>
        </authorList>
    </citation>
    <scope>NUCLEOTIDE SEQUENCE</scope>
    <source>
        <strain evidence="4">CBS 260.36</strain>
    </source>
</reference>
<comment type="caution">
    <text evidence="4">The sequence shown here is derived from an EMBL/GenBank/DDBJ whole genome shotgun (WGS) entry which is preliminary data.</text>
</comment>
<protein>
    <submittedName>
        <fullName evidence="4">Beta-lactamase/transpeptidase-like protein</fullName>
    </submittedName>
</protein>
<accession>A0A9P4JA50</accession>
<dbReference type="EMBL" id="ML996081">
    <property type="protein sequence ID" value="KAF2157794.1"/>
    <property type="molecule type" value="Genomic_DNA"/>
</dbReference>
<dbReference type="AlphaFoldDB" id="A0A9P4JA50"/>
<comment type="similarity">
    <text evidence="1">Belongs to the peptidase S12 family.</text>
</comment>
<evidence type="ECO:0000256" key="1">
    <source>
        <dbReference type="ARBA" id="ARBA00038215"/>
    </source>
</evidence>
<dbReference type="Pfam" id="PF11954">
    <property type="entry name" value="DUF3471"/>
    <property type="match status" value="1"/>
</dbReference>
<keyword evidence="5" id="KW-1185">Reference proteome</keyword>
<gene>
    <name evidence="4" type="ORF">K461DRAFT_284266</name>
</gene>
<feature type="domain" description="Peptidase S12 Pab87-related C-terminal" evidence="3">
    <location>
        <begin position="425"/>
        <end position="519"/>
    </location>
</feature>
<dbReference type="InterPro" id="IPR050491">
    <property type="entry name" value="AmpC-like"/>
</dbReference>
<dbReference type="InterPro" id="IPR001466">
    <property type="entry name" value="Beta-lactam-related"/>
</dbReference>
<evidence type="ECO:0000259" key="3">
    <source>
        <dbReference type="Pfam" id="PF11954"/>
    </source>
</evidence>
<dbReference type="Pfam" id="PF00144">
    <property type="entry name" value="Beta-lactamase"/>
    <property type="match status" value="1"/>
</dbReference>
<dbReference type="PANTHER" id="PTHR46825:SF9">
    <property type="entry name" value="BETA-LACTAMASE-RELATED DOMAIN-CONTAINING PROTEIN"/>
    <property type="match status" value="1"/>
</dbReference>
<dbReference type="Gene3D" id="3.40.710.10">
    <property type="entry name" value="DD-peptidase/beta-lactamase superfamily"/>
    <property type="match status" value="1"/>
</dbReference>
<organism evidence="4 5">
    <name type="scientific">Myriangium duriaei CBS 260.36</name>
    <dbReference type="NCBI Taxonomy" id="1168546"/>
    <lineage>
        <taxon>Eukaryota</taxon>
        <taxon>Fungi</taxon>
        <taxon>Dikarya</taxon>
        <taxon>Ascomycota</taxon>
        <taxon>Pezizomycotina</taxon>
        <taxon>Dothideomycetes</taxon>
        <taxon>Dothideomycetidae</taxon>
        <taxon>Myriangiales</taxon>
        <taxon>Myriangiaceae</taxon>
        <taxon>Myriangium</taxon>
    </lineage>
</organism>
<feature type="domain" description="Beta-lactamase-related" evidence="2">
    <location>
        <begin position="13"/>
        <end position="343"/>
    </location>
</feature>